<evidence type="ECO:0000313" key="7">
    <source>
        <dbReference type="Proteomes" id="UP000736672"/>
    </source>
</evidence>
<name>A0A9P9G9L6_FUSSL</name>
<evidence type="ECO:0000256" key="5">
    <source>
        <dbReference type="ARBA" id="ARBA00023180"/>
    </source>
</evidence>
<evidence type="ECO:0000313" key="6">
    <source>
        <dbReference type="EMBL" id="KAH7234527.1"/>
    </source>
</evidence>
<keyword evidence="3" id="KW-0645">Protease</keyword>
<evidence type="ECO:0000256" key="2">
    <source>
        <dbReference type="ARBA" id="ARBA00022645"/>
    </source>
</evidence>
<dbReference type="Proteomes" id="UP000736672">
    <property type="component" value="Unassembled WGS sequence"/>
</dbReference>
<sequence length="248" mass="27831">MDFASDQGEGIEGQGIVRSHQLDKDTASQDGIMCGEVVKLCHRGIFDYLYTQTVNKYDRRMVCPAPGQCYPIMDEMEAWMNTEPIFEDLLDITNQTSGKKDSYQFMNSQTYLNLVASGDLVMNSLKHTETILQDRVVPMLYTASDADIMVNLKGVGEALDNTRWHGRPLFKNAPFEELPFKTNAGYAGGRVKKSEKLWYAELAEAGRMAPYDQPAGTLQLMKIWLAEINHGLAGLRKDGKQSFLGEDL</sequence>
<dbReference type="InterPro" id="IPR001563">
    <property type="entry name" value="Peptidase_S10"/>
</dbReference>
<dbReference type="SUPFAM" id="SSF53474">
    <property type="entry name" value="alpha/beta-Hydrolases"/>
    <property type="match status" value="1"/>
</dbReference>
<dbReference type="InterPro" id="IPR029058">
    <property type="entry name" value="AB_hydrolase_fold"/>
</dbReference>
<keyword evidence="7" id="KW-1185">Reference proteome</keyword>
<keyword evidence="5" id="KW-0325">Glycoprotein</keyword>
<reference evidence="6" key="1">
    <citation type="journal article" date="2021" name="Nat. Commun.">
        <title>Genetic determinants of endophytism in the Arabidopsis root mycobiome.</title>
        <authorList>
            <person name="Mesny F."/>
            <person name="Miyauchi S."/>
            <person name="Thiergart T."/>
            <person name="Pickel B."/>
            <person name="Atanasova L."/>
            <person name="Karlsson M."/>
            <person name="Huettel B."/>
            <person name="Barry K.W."/>
            <person name="Haridas S."/>
            <person name="Chen C."/>
            <person name="Bauer D."/>
            <person name="Andreopoulos W."/>
            <person name="Pangilinan J."/>
            <person name="LaButti K."/>
            <person name="Riley R."/>
            <person name="Lipzen A."/>
            <person name="Clum A."/>
            <person name="Drula E."/>
            <person name="Henrissat B."/>
            <person name="Kohler A."/>
            <person name="Grigoriev I.V."/>
            <person name="Martin F.M."/>
            <person name="Hacquard S."/>
        </authorList>
    </citation>
    <scope>NUCLEOTIDE SEQUENCE</scope>
    <source>
        <strain evidence="6">FSSC 5 MPI-SDFR-AT-0091</strain>
    </source>
</reference>
<dbReference type="EMBL" id="JAGTJS010000025">
    <property type="protein sequence ID" value="KAH7234527.1"/>
    <property type="molecule type" value="Genomic_DNA"/>
</dbReference>
<dbReference type="GO" id="GO:0006508">
    <property type="term" value="P:proteolysis"/>
    <property type="evidence" value="ECO:0007669"/>
    <property type="project" value="UniProtKB-KW"/>
</dbReference>
<evidence type="ECO:0000256" key="4">
    <source>
        <dbReference type="ARBA" id="ARBA00022801"/>
    </source>
</evidence>
<comment type="caution">
    <text evidence="6">The sequence shown here is derived from an EMBL/GenBank/DDBJ whole genome shotgun (WGS) entry which is preliminary data.</text>
</comment>
<keyword evidence="4 6" id="KW-0378">Hydrolase</keyword>
<dbReference type="GO" id="GO:0004185">
    <property type="term" value="F:serine-type carboxypeptidase activity"/>
    <property type="evidence" value="ECO:0007669"/>
    <property type="project" value="InterPro"/>
</dbReference>
<evidence type="ECO:0000256" key="3">
    <source>
        <dbReference type="ARBA" id="ARBA00022670"/>
    </source>
</evidence>
<gene>
    <name evidence="6" type="ORF">B0J15DRAFT_571002</name>
</gene>
<protein>
    <submittedName>
        <fullName evidence="6">Alpha/Beta hydrolase protein</fullName>
    </submittedName>
</protein>
<proteinExistence type="inferred from homology"/>
<dbReference type="Pfam" id="PF00450">
    <property type="entry name" value="Peptidase_S10"/>
    <property type="match status" value="1"/>
</dbReference>
<comment type="similarity">
    <text evidence="1">Belongs to the peptidase S10 family.</text>
</comment>
<organism evidence="6 7">
    <name type="scientific">Fusarium solani</name>
    <name type="common">Filamentous fungus</name>
    <dbReference type="NCBI Taxonomy" id="169388"/>
    <lineage>
        <taxon>Eukaryota</taxon>
        <taxon>Fungi</taxon>
        <taxon>Dikarya</taxon>
        <taxon>Ascomycota</taxon>
        <taxon>Pezizomycotina</taxon>
        <taxon>Sordariomycetes</taxon>
        <taxon>Hypocreomycetidae</taxon>
        <taxon>Hypocreales</taxon>
        <taxon>Nectriaceae</taxon>
        <taxon>Fusarium</taxon>
        <taxon>Fusarium solani species complex</taxon>
    </lineage>
</organism>
<dbReference type="OrthoDB" id="443318at2759"/>
<dbReference type="Gene3D" id="3.40.50.1820">
    <property type="entry name" value="alpha/beta hydrolase"/>
    <property type="match status" value="1"/>
</dbReference>
<dbReference type="AlphaFoldDB" id="A0A9P9G9L6"/>
<evidence type="ECO:0000256" key="1">
    <source>
        <dbReference type="ARBA" id="ARBA00009431"/>
    </source>
</evidence>
<dbReference type="Gene3D" id="1.10.287.410">
    <property type="match status" value="1"/>
</dbReference>
<keyword evidence="2" id="KW-0121">Carboxypeptidase</keyword>
<accession>A0A9P9G9L6</accession>